<keyword evidence="1" id="KW-0812">Transmembrane</keyword>
<accession>A0A1N6JI88</accession>
<gene>
    <name evidence="2" type="ORF">SAMN05878438_2718</name>
</gene>
<dbReference type="EMBL" id="FSQX01000001">
    <property type="protein sequence ID" value="SIN71032.1"/>
    <property type="molecule type" value="Genomic_DNA"/>
</dbReference>
<dbReference type="InterPro" id="IPR012902">
    <property type="entry name" value="N_methyl_site"/>
</dbReference>
<dbReference type="RefSeq" id="WP_074211478.1">
    <property type="nucleotide sequence ID" value="NZ_BJOI01000075.1"/>
</dbReference>
<proteinExistence type="predicted"/>
<keyword evidence="1" id="KW-0472">Membrane</keyword>
<reference evidence="2 3" key="1">
    <citation type="submission" date="2016-11" db="EMBL/GenBank/DDBJ databases">
        <authorList>
            <person name="Jaros S."/>
            <person name="Januszkiewicz K."/>
            <person name="Wedrychowicz H."/>
        </authorList>
    </citation>
    <scope>NUCLEOTIDE SEQUENCE [LARGE SCALE GENOMIC DNA]</scope>
    <source>
        <strain evidence="2 3">ACAM 239</strain>
    </source>
</reference>
<keyword evidence="1" id="KW-1133">Transmembrane helix</keyword>
<dbReference type="Proteomes" id="UP000185024">
    <property type="component" value="Unassembled WGS sequence"/>
</dbReference>
<feature type="transmembrane region" description="Helical" evidence="1">
    <location>
        <begin position="12"/>
        <end position="31"/>
    </location>
</feature>
<sequence>MKHQQGFSLIEVLIALVVLAFGLMGVAAMQIKALQSATEGYQRSIAVVAAVDAQERIWNLLASHSNCEAIETSAVSALEDDWIEHWSADTNAKPLRGANWDNSGVRMSEGCEFSIVIALNSVSSNREEEYLYSFILPNVENTP</sequence>
<evidence type="ECO:0000313" key="3">
    <source>
        <dbReference type="Proteomes" id="UP000185024"/>
    </source>
</evidence>
<dbReference type="PROSITE" id="PS00409">
    <property type="entry name" value="PROKAR_NTER_METHYL"/>
    <property type="match status" value="1"/>
</dbReference>
<evidence type="ECO:0000313" key="2">
    <source>
        <dbReference type="EMBL" id="SIN71032.1"/>
    </source>
</evidence>
<name>A0A1N6JI88_9GAMM</name>
<dbReference type="AlphaFoldDB" id="A0A1N6JI88"/>
<evidence type="ECO:0000256" key="1">
    <source>
        <dbReference type="SAM" id="Phobius"/>
    </source>
</evidence>
<dbReference type="GeneID" id="97278730"/>
<protein>
    <submittedName>
        <fullName evidence="2">Type IV pilus assembly protein PilV</fullName>
    </submittedName>
</protein>
<dbReference type="Pfam" id="PF07963">
    <property type="entry name" value="N_methyl"/>
    <property type="match status" value="1"/>
</dbReference>
<organism evidence="2 3">
    <name type="scientific">Vreelandella aquamarina</name>
    <dbReference type="NCBI Taxonomy" id="77097"/>
    <lineage>
        <taxon>Bacteria</taxon>
        <taxon>Pseudomonadati</taxon>
        <taxon>Pseudomonadota</taxon>
        <taxon>Gammaproteobacteria</taxon>
        <taxon>Oceanospirillales</taxon>
        <taxon>Halomonadaceae</taxon>
        <taxon>Vreelandella</taxon>
    </lineage>
</organism>
<dbReference type="NCBIfam" id="TIGR02532">
    <property type="entry name" value="IV_pilin_GFxxxE"/>
    <property type="match status" value="1"/>
</dbReference>